<feature type="transmembrane region" description="Helical" evidence="7">
    <location>
        <begin position="332"/>
        <end position="350"/>
    </location>
</feature>
<feature type="transmembrane region" description="Helical" evidence="7">
    <location>
        <begin position="301"/>
        <end position="320"/>
    </location>
</feature>
<dbReference type="OrthoDB" id="104998at2"/>
<accession>Q01R82</accession>
<dbReference type="InterPro" id="IPR005614">
    <property type="entry name" value="NrfD-like"/>
</dbReference>
<dbReference type="GO" id="GO:0005886">
    <property type="term" value="C:plasma membrane"/>
    <property type="evidence" value="ECO:0007669"/>
    <property type="project" value="UniProtKB-SubCell"/>
</dbReference>
<evidence type="ECO:0000256" key="6">
    <source>
        <dbReference type="ARBA" id="ARBA00023136"/>
    </source>
</evidence>
<feature type="transmembrane region" description="Helical" evidence="7">
    <location>
        <begin position="182"/>
        <end position="204"/>
    </location>
</feature>
<gene>
    <name evidence="8" type="ordered locus">Acid_6925</name>
</gene>
<feature type="transmembrane region" description="Helical" evidence="7">
    <location>
        <begin position="62"/>
        <end position="88"/>
    </location>
</feature>
<protein>
    <submittedName>
        <fullName evidence="8">Nickel-dependent hydrogenase, membrane protein</fullName>
    </submittedName>
</protein>
<name>Q01R82_SOLUE</name>
<dbReference type="AlphaFoldDB" id="Q01R82"/>
<evidence type="ECO:0000256" key="2">
    <source>
        <dbReference type="ARBA" id="ARBA00008929"/>
    </source>
</evidence>
<feature type="transmembrane region" description="Helical" evidence="7">
    <location>
        <begin position="231"/>
        <end position="250"/>
    </location>
</feature>
<reference evidence="8" key="1">
    <citation type="submission" date="2006-10" db="EMBL/GenBank/DDBJ databases">
        <title>Complete sequence of Solibacter usitatus Ellin6076.</title>
        <authorList>
            <consortium name="US DOE Joint Genome Institute"/>
            <person name="Copeland A."/>
            <person name="Lucas S."/>
            <person name="Lapidus A."/>
            <person name="Barry K."/>
            <person name="Detter J.C."/>
            <person name="Glavina del Rio T."/>
            <person name="Hammon N."/>
            <person name="Israni S."/>
            <person name="Dalin E."/>
            <person name="Tice H."/>
            <person name="Pitluck S."/>
            <person name="Thompson L.S."/>
            <person name="Brettin T."/>
            <person name="Bruce D."/>
            <person name="Han C."/>
            <person name="Tapia R."/>
            <person name="Gilna P."/>
            <person name="Schmutz J."/>
            <person name="Larimer F."/>
            <person name="Land M."/>
            <person name="Hauser L."/>
            <person name="Kyrpides N."/>
            <person name="Mikhailova N."/>
            <person name="Janssen P.H."/>
            <person name="Kuske C.R."/>
            <person name="Richardson P."/>
        </authorList>
    </citation>
    <scope>NUCLEOTIDE SEQUENCE</scope>
    <source>
        <strain evidence="8">Ellin6076</strain>
    </source>
</reference>
<keyword evidence="3" id="KW-1003">Cell membrane</keyword>
<dbReference type="HOGENOM" id="CLU_049007_0_0_0"/>
<keyword evidence="4 7" id="KW-0812">Transmembrane</keyword>
<dbReference type="FunCoup" id="Q01R82">
    <property type="interactions" value="7"/>
</dbReference>
<dbReference type="GO" id="GO:0009061">
    <property type="term" value="P:anaerobic respiration"/>
    <property type="evidence" value="ECO:0007669"/>
    <property type="project" value="TreeGrafter"/>
</dbReference>
<dbReference type="PANTHER" id="PTHR30074:SF4">
    <property type="entry name" value="NI_FE-HYDROGENASE 2 B-TYPE CYTOCHROME SUBUNIT-RELATED"/>
    <property type="match status" value="1"/>
</dbReference>
<evidence type="ECO:0000313" key="8">
    <source>
        <dbReference type="EMBL" id="ABJ87838.1"/>
    </source>
</evidence>
<evidence type="ECO:0000256" key="1">
    <source>
        <dbReference type="ARBA" id="ARBA00004651"/>
    </source>
</evidence>
<dbReference type="PANTHER" id="PTHR30074">
    <property type="entry name" value="FORMATE DEHYDROGENASE, NITRATE-INDUCIBLE, CYTOCHROME B556 FDN SUBUNIT"/>
    <property type="match status" value="1"/>
</dbReference>
<dbReference type="EMBL" id="CP000473">
    <property type="protein sequence ID" value="ABJ87838.1"/>
    <property type="molecule type" value="Genomic_DNA"/>
</dbReference>
<feature type="transmembrane region" description="Helical" evidence="7">
    <location>
        <begin position="139"/>
        <end position="161"/>
    </location>
</feature>
<comment type="similarity">
    <text evidence="2">Belongs to the NrfD family.</text>
</comment>
<sequence>MRWSSTYPNAWRRAIVLGGRVITLPFVVVSAIAALGLLLSLWREWAGLGPVSGLNDGYAWGLYKNFNVTTLTALGSGGYALGVLVYVFNRRKYHVIMRTALLTSILCYTSGMLALTVDVGRPWNLMWLAIPWAWNTHSVLFEVALCMTAYVMIALDLENLTPLLEQLEEKHFPPVVNELARLAFRVVKVLYPYGVALAFVLPSMHQSSLGSLMYQAGYRVHPVWQTPMLPLLYLVMAWVLGLAFVVLVLQASCAIWKLPVDWPLLASVAKIAGWLGLAWIALRVGDVAVRGVLPKAFQWDLYTWVFLAEMLLVLIPAALLTARGMLARPRRVFNLLLLLCAGGMLYRYTPTTIAFQPGDNYAYFPAVPELLMSLGFIALAVMGFLFTVKKFPILPVPMNLYLKSTQTNDWNKEHAA</sequence>
<dbReference type="Pfam" id="PF03916">
    <property type="entry name" value="NrfD"/>
    <property type="match status" value="1"/>
</dbReference>
<feature type="transmembrane region" description="Helical" evidence="7">
    <location>
        <begin position="100"/>
        <end position="119"/>
    </location>
</feature>
<organism evidence="8">
    <name type="scientific">Solibacter usitatus (strain Ellin6076)</name>
    <dbReference type="NCBI Taxonomy" id="234267"/>
    <lineage>
        <taxon>Bacteria</taxon>
        <taxon>Pseudomonadati</taxon>
        <taxon>Acidobacteriota</taxon>
        <taxon>Terriglobia</taxon>
        <taxon>Bryobacterales</taxon>
        <taxon>Solibacteraceae</taxon>
        <taxon>Candidatus Solibacter</taxon>
    </lineage>
</organism>
<evidence type="ECO:0000256" key="4">
    <source>
        <dbReference type="ARBA" id="ARBA00022692"/>
    </source>
</evidence>
<evidence type="ECO:0000256" key="3">
    <source>
        <dbReference type="ARBA" id="ARBA00022475"/>
    </source>
</evidence>
<proteinExistence type="inferred from homology"/>
<dbReference type="eggNOG" id="COG5557">
    <property type="taxonomic scope" value="Bacteria"/>
</dbReference>
<dbReference type="InterPro" id="IPR051817">
    <property type="entry name" value="FDH_cytochrome_b556_subunit"/>
</dbReference>
<keyword evidence="6 7" id="KW-0472">Membrane</keyword>
<evidence type="ECO:0000256" key="7">
    <source>
        <dbReference type="SAM" id="Phobius"/>
    </source>
</evidence>
<evidence type="ECO:0000256" key="5">
    <source>
        <dbReference type="ARBA" id="ARBA00022989"/>
    </source>
</evidence>
<dbReference type="STRING" id="234267.Acid_6925"/>
<dbReference type="KEGG" id="sus:Acid_6925"/>
<feature type="transmembrane region" description="Helical" evidence="7">
    <location>
        <begin position="262"/>
        <end position="281"/>
    </location>
</feature>
<feature type="transmembrane region" description="Helical" evidence="7">
    <location>
        <begin position="370"/>
        <end position="388"/>
    </location>
</feature>
<keyword evidence="5 7" id="KW-1133">Transmembrane helix</keyword>
<dbReference type="InParanoid" id="Q01R82"/>
<comment type="subcellular location">
    <subcellularLocation>
        <location evidence="1">Cell membrane</location>
        <topology evidence="1">Multi-pass membrane protein</topology>
    </subcellularLocation>
</comment>
<feature type="transmembrane region" description="Helical" evidence="7">
    <location>
        <begin position="21"/>
        <end position="42"/>
    </location>
</feature>